<evidence type="ECO:0000256" key="1">
    <source>
        <dbReference type="SAM" id="Coils"/>
    </source>
</evidence>
<dbReference type="InterPro" id="IPR007813">
    <property type="entry name" value="PilN"/>
</dbReference>
<proteinExistence type="predicted"/>
<dbReference type="InterPro" id="IPR052534">
    <property type="entry name" value="Extracell_DNA_Util/SecSys_Comp"/>
</dbReference>
<protein>
    <recommendedName>
        <fullName evidence="5">PilN domain-containing protein</fullName>
    </recommendedName>
</protein>
<keyword evidence="2" id="KW-0472">Membrane</keyword>
<comment type="caution">
    <text evidence="3">The sequence shown here is derived from an EMBL/GenBank/DDBJ whole genome shotgun (WGS) entry which is preliminary data.</text>
</comment>
<dbReference type="Pfam" id="PF05137">
    <property type="entry name" value="PilN"/>
    <property type="match status" value="1"/>
</dbReference>
<dbReference type="AlphaFoldDB" id="A0A662D981"/>
<feature type="transmembrane region" description="Helical" evidence="2">
    <location>
        <begin position="20"/>
        <end position="42"/>
    </location>
</feature>
<evidence type="ECO:0008006" key="5">
    <source>
        <dbReference type="Google" id="ProtNLM"/>
    </source>
</evidence>
<feature type="coiled-coil region" evidence="1">
    <location>
        <begin position="63"/>
        <end position="90"/>
    </location>
</feature>
<dbReference type="Proteomes" id="UP000280417">
    <property type="component" value="Unassembled WGS sequence"/>
</dbReference>
<keyword evidence="2" id="KW-1133">Transmembrane helix</keyword>
<dbReference type="EMBL" id="QMQA01000173">
    <property type="protein sequence ID" value="RLE12324.1"/>
    <property type="molecule type" value="Genomic_DNA"/>
</dbReference>
<sequence length="185" mass="21870">MIKINLLPSRIVEKRKKRDFAIFVSICAVCALGICYLFYLSLNQTIFPLEDRLAELTDKIKQYQPVLQEIEQIKQKNKRLQDRFNAFKKVVIRQSFWPELLYFIYRSLPDTLWLEEIKSDNEKGFIEVKGKSLNKTIGVAEFIRKLESSKFFSEVRFTSFSQQELGGRQVMLFQIKCFLSEDFKG</sequence>
<evidence type="ECO:0000256" key="2">
    <source>
        <dbReference type="SAM" id="Phobius"/>
    </source>
</evidence>
<reference evidence="3 4" key="1">
    <citation type="submission" date="2018-06" db="EMBL/GenBank/DDBJ databases">
        <title>Extensive metabolic versatility and redundancy in microbially diverse, dynamic hydrothermal sediments.</title>
        <authorList>
            <person name="Dombrowski N."/>
            <person name="Teske A."/>
            <person name="Baker B.J."/>
        </authorList>
    </citation>
    <scope>NUCLEOTIDE SEQUENCE [LARGE SCALE GENOMIC DNA]</scope>
    <source>
        <strain evidence="3">B3_G15</strain>
    </source>
</reference>
<evidence type="ECO:0000313" key="4">
    <source>
        <dbReference type="Proteomes" id="UP000280417"/>
    </source>
</evidence>
<organism evidence="3 4">
    <name type="scientific">Aerophobetes bacterium</name>
    <dbReference type="NCBI Taxonomy" id="2030807"/>
    <lineage>
        <taxon>Bacteria</taxon>
        <taxon>Candidatus Aerophobota</taxon>
    </lineage>
</organism>
<gene>
    <name evidence="3" type="ORF">DRJ04_06410</name>
</gene>
<keyword evidence="1" id="KW-0175">Coiled coil</keyword>
<dbReference type="PANTHER" id="PTHR40278:SF1">
    <property type="entry name" value="DNA UTILIZATION PROTEIN HOFN"/>
    <property type="match status" value="1"/>
</dbReference>
<keyword evidence="2" id="KW-0812">Transmembrane</keyword>
<name>A0A662D981_UNCAE</name>
<dbReference type="PANTHER" id="PTHR40278">
    <property type="entry name" value="DNA UTILIZATION PROTEIN HOFN"/>
    <property type="match status" value="1"/>
</dbReference>
<evidence type="ECO:0000313" key="3">
    <source>
        <dbReference type="EMBL" id="RLE12324.1"/>
    </source>
</evidence>
<accession>A0A662D981</accession>